<evidence type="ECO:0000313" key="11">
    <source>
        <dbReference type="Proteomes" id="UP000239785"/>
    </source>
</evidence>
<evidence type="ECO:0000256" key="1">
    <source>
        <dbReference type="ARBA" id="ARBA00001947"/>
    </source>
</evidence>
<gene>
    <name evidence="10" type="primary">pepO</name>
    <name evidence="10" type="ORF">MCORR_v1c00600</name>
</gene>
<dbReference type="InterPro" id="IPR018497">
    <property type="entry name" value="Peptidase_M13_C"/>
</dbReference>
<evidence type="ECO:0000256" key="6">
    <source>
        <dbReference type="ARBA" id="ARBA00022833"/>
    </source>
</evidence>
<dbReference type="AlphaFoldDB" id="A0A2S5RGT5"/>
<organism evidence="10 11">
    <name type="scientific">Mesoplasma corruscae</name>
    <dbReference type="NCBI Taxonomy" id="216874"/>
    <lineage>
        <taxon>Bacteria</taxon>
        <taxon>Bacillati</taxon>
        <taxon>Mycoplasmatota</taxon>
        <taxon>Mollicutes</taxon>
        <taxon>Entomoplasmatales</taxon>
        <taxon>Entomoplasmataceae</taxon>
        <taxon>Mesoplasma</taxon>
    </lineage>
</organism>
<evidence type="ECO:0000313" key="10">
    <source>
        <dbReference type="EMBL" id="PPE06432.1"/>
    </source>
</evidence>
<keyword evidence="6" id="KW-0862">Zinc</keyword>
<keyword evidence="3" id="KW-0645">Protease</keyword>
<dbReference type="RefSeq" id="WP_104207664.1">
    <property type="nucleotide sequence ID" value="NZ_PHNF01000001.1"/>
</dbReference>
<dbReference type="GO" id="GO:0046872">
    <property type="term" value="F:metal ion binding"/>
    <property type="evidence" value="ECO:0007669"/>
    <property type="project" value="UniProtKB-KW"/>
</dbReference>
<dbReference type="Gene3D" id="1.10.1380.10">
    <property type="entry name" value="Neutral endopeptidase , domain2"/>
    <property type="match status" value="1"/>
</dbReference>
<evidence type="ECO:0000256" key="5">
    <source>
        <dbReference type="ARBA" id="ARBA00022801"/>
    </source>
</evidence>
<dbReference type="Pfam" id="PF01431">
    <property type="entry name" value="Peptidase_M13"/>
    <property type="match status" value="1"/>
</dbReference>
<evidence type="ECO:0000256" key="3">
    <source>
        <dbReference type="ARBA" id="ARBA00022670"/>
    </source>
</evidence>
<keyword evidence="7" id="KW-0482">Metalloprotease</keyword>
<evidence type="ECO:0000256" key="4">
    <source>
        <dbReference type="ARBA" id="ARBA00022723"/>
    </source>
</evidence>
<dbReference type="GO" id="GO:0016485">
    <property type="term" value="P:protein processing"/>
    <property type="evidence" value="ECO:0007669"/>
    <property type="project" value="TreeGrafter"/>
</dbReference>
<feature type="domain" description="Peptidase M13 C-terminal" evidence="8">
    <location>
        <begin position="440"/>
        <end position="630"/>
    </location>
</feature>
<dbReference type="CDD" id="cd08662">
    <property type="entry name" value="M13"/>
    <property type="match status" value="1"/>
</dbReference>
<keyword evidence="5" id="KW-0378">Hydrolase</keyword>
<reference evidence="10 11" key="1">
    <citation type="submission" date="2017-11" db="EMBL/GenBank/DDBJ databases">
        <title>Genome sequence of Mesoplasma corruscae ELCA-2 (ATCC 49579).</title>
        <authorList>
            <person name="Lo W.-S."/>
            <person name="Kuo C.-H."/>
        </authorList>
    </citation>
    <scope>NUCLEOTIDE SEQUENCE [LARGE SCALE GENOMIC DNA]</scope>
    <source>
        <strain evidence="10 11">ELCA-2</strain>
    </source>
</reference>
<keyword evidence="11" id="KW-1185">Reference proteome</keyword>
<dbReference type="InterPro" id="IPR042089">
    <property type="entry name" value="Peptidase_M13_dom_2"/>
</dbReference>
<proteinExistence type="inferred from homology"/>
<protein>
    <submittedName>
        <fullName evidence="10">Endopeptidase O</fullName>
    </submittedName>
</protein>
<dbReference type="InterPro" id="IPR024079">
    <property type="entry name" value="MetalloPept_cat_dom_sf"/>
</dbReference>
<evidence type="ECO:0000256" key="2">
    <source>
        <dbReference type="ARBA" id="ARBA00007357"/>
    </source>
</evidence>
<comment type="similarity">
    <text evidence="2">Belongs to the peptidase M13 family.</text>
</comment>
<dbReference type="EMBL" id="PHNF01000001">
    <property type="protein sequence ID" value="PPE06432.1"/>
    <property type="molecule type" value="Genomic_DNA"/>
</dbReference>
<dbReference type="PANTHER" id="PTHR11733:SF167">
    <property type="entry name" value="FI17812P1-RELATED"/>
    <property type="match status" value="1"/>
</dbReference>
<dbReference type="Gene3D" id="3.40.390.10">
    <property type="entry name" value="Collagenase (Catalytic Domain)"/>
    <property type="match status" value="1"/>
</dbReference>
<evidence type="ECO:0000259" key="9">
    <source>
        <dbReference type="Pfam" id="PF05649"/>
    </source>
</evidence>
<dbReference type="Pfam" id="PF05649">
    <property type="entry name" value="Peptidase_M13_N"/>
    <property type="match status" value="1"/>
</dbReference>
<dbReference type="PANTHER" id="PTHR11733">
    <property type="entry name" value="ZINC METALLOPROTEASE FAMILY M13 NEPRILYSIN-RELATED"/>
    <property type="match status" value="1"/>
</dbReference>
<feature type="domain" description="Peptidase M13 N-terminal" evidence="9">
    <location>
        <begin position="8"/>
        <end position="384"/>
    </location>
</feature>
<keyword evidence="4" id="KW-0479">Metal-binding</keyword>
<evidence type="ECO:0000256" key="7">
    <source>
        <dbReference type="ARBA" id="ARBA00023049"/>
    </source>
</evidence>
<dbReference type="PRINTS" id="PR00786">
    <property type="entry name" value="NEPRILYSIN"/>
</dbReference>
<sequence>MSIKVRAQDNFYDHINKEWLDKTELPEGYASWGSFEMLDKKSNDDIKNIIKNLQKQKDISKESKFIVNLYENYLNDKARAKDGINPIIPIIKEIDQLSDFKDLTNLMISLYKKYHISFFHSKGITADFKDSNLRALAIESMSLGMSNREFYERSNPRHEEIKAAYKVFVEELAKSSTIKFASKNLFELVFNFEDKIAKHMLKPEEFRDPSRIYNIMTISEIQKICDFIDWKNYLNALSYDQAAKIIVVEPKYLEEISKQVKATNIEDLKDIMKFGVIEDYASILSPELYEINFNFSSVFSGVKKKRPVEERAVRFVNGSLGELLSKEYIKHHFSENAKKDVLKMVKNLFEKYIIRINALEWMTPETKIKAIEKVKSFTVKIGYPDKWEDYSDIVVESYTNNSSLFENLLSLKKHNYNKEIRDINLPVDKEEWHMFAQTVNAYYNPSSNEICFPAGILQKPFYDENQSHAANLGGIGAVIGHEVSHGFDDEGSQFDKDGNFKNWWTEKDHKEYSKRTQAVVDQYNQYEIVDTKVNGKLTCGENIGDLSGVSAALDICKEEASDSLKEFFENYALVWCRKSTPEQMNFRVLTDPHSPEIFRCNGVLVNIDEFHDLYKTKPGDKMYKPKEERVKVW</sequence>
<dbReference type="SUPFAM" id="SSF55486">
    <property type="entry name" value="Metalloproteases ('zincins'), catalytic domain"/>
    <property type="match status" value="1"/>
</dbReference>
<dbReference type="InterPro" id="IPR008753">
    <property type="entry name" value="Peptidase_M13_N"/>
</dbReference>
<dbReference type="GO" id="GO:0004222">
    <property type="term" value="F:metalloendopeptidase activity"/>
    <property type="evidence" value="ECO:0007669"/>
    <property type="project" value="InterPro"/>
</dbReference>
<dbReference type="PROSITE" id="PS51885">
    <property type="entry name" value="NEPRILYSIN"/>
    <property type="match status" value="1"/>
</dbReference>
<dbReference type="GO" id="GO:0005886">
    <property type="term" value="C:plasma membrane"/>
    <property type="evidence" value="ECO:0007669"/>
    <property type="project" value="TreeGrafter"/>
</dbReference>
<comment type="caution">
    <text evidence="10">The sequence shown here is derived from an EMBL/GenBank/DDBJ whole genome shotgun (WGS) entry which is preliminary data.</text>
</comment>
<evidence type="ECO:0000259" key="8">
    <source>
        <dbReference type="Pfam" id="PF01431"/>
    </source>
</evidence>
<dbReference type="InterPro" id="IPR000718">
    <property type="entry name" value="Peptidase_M13"/>
</dbReference>
<comment type="cofactor">
    <cofactor evidence="1">
        <name>Zn(2+)</name>
        <dbReference type="ChEBI" id="CHEBI:29105"/>
    </cofactor>
</comment>
<accession>A0A2S5RGT5</accession>
<dbReference type="Proteomes" id="UP000239785">
    <property type="component" value="Unassembled WGS sequence"/>
</dbReference>
<name>A0A2S5RGT5_9MOLU</name>
<dbReference type="OrthoDB" id="9775677at2"/>